<name>A0A167LLK2_CALVF</name>
<dbReference type="EMBL" id="KV417287">
    <property type="protein sequence ID" value="KZO95818.1"/>
    <property type="molecule type" value="Genomic_DNA"/>
</dbReference>
<protein>
    <submittedName>
        <fullName evidence="1">Uncharacterized protein</fullName>
    </submittedName>
</protein>
<keyword evidence="2" id="KW-1185">Reference proteome</keyword>
<gene>
    <name evidence="1" type="ORF">CALVIDRAFT_153444</name>
</gene>
<organism evidence="1 2">
    <name type="scientific">Calocera viscosa (strain TUFC12733)</name>
    <dbReference type="NCBI Taxonomy" id="1330018"/>
    <lineage>
        <taxon>Eukaryota</taxon>
        <taxon>Fungi</taxon>
        <taxon>Dikarya</taxon>
        <taxon>Basidiomycota</taxon>
        <taxon>Agaricomycotina</taxon>
        <taxon>Dacrymycetes</taxon>
        <taxon>Dacrymycetales</taxon>
        <taxon>Dacrymycetaceae</taxon>
        <taxon>Calocera</taxon>
    </lineage>
</organism>
<accession>A0A167LLK2</accession>
<proteinExistence type="predicted"/>
<sequence>MSSQDDQKLIQIFWPLEKGQRVPTGKEGEHFLIYGWRCSDTHYVVGAMAFLSSANGANGARERCDAALRREETEGCSLLAMFAPGSTPSLQPLLPAARRIDNVLYMRPNPRQLRFLTLRRLQLDVSTEGAASATIEDAYSSRYRDLEGTDFTRPTFKPSNELEAVISKVREI</sequence>
<reference evidence="1 2" key="1">
    <citation type="journal article" date="2016" name="Mol. Biol. Evol.">
        <title>Comparative Genomics of Early-Diverging Mushroom-Forming Fungi Provides Insights into the Origins of Lignocellulose Decay Capabilities.</title>
        <authorList>
            <person name="Nagy L.G."/>
            <person name="Riley R."/>
            <person name="Tritt A."/>
            <person name="Adam C."/>
            <person name="Daum C."/>
            <person name="Floudas D."/>
            <person name="Sun H."/>
            <person name="Yadav J.S."/>
            <person name="Pangilinan J."/>
            <person name="Larsson K.H."/>
            <person name="Matsuura K."/>
            <person name="Barry K."/>
            <person name="Labutti K."/>
            <person name="Kuo R."/>
            <person name="Ohm R.A."/>
            <person name="Bhattacharya S.S."/>
            <person name="Shirouzu T."/>
            <person name="Yoshinaga Y."/>
            <person name="Martin F.M."/>
            <person name="Grigoriev I.V."/>
            <person name="Hibbett D.S."/>
        </authorList>
    </citation>
    <scope>NUCLEOTIDE SEQUENCE [LARGE SCALE GENOMIC DNA]</scope>
    <source>
        <strain evidence="1 2">TUFC12733</strain>
    </source>
</reference>
<evidence type="ECO:0000313" key="2">
    <source>
        <dbReference type="Proteomes" id="UP000076738"/>
    </source>
</evidence>
<dbReference type="Proteomes" id="UP000076738">
    <property type="component" value="Unassembled WGS sequence"/>
</dbReference>
<dbReference type="AlphaFoldDB" id="A0A167LLK2"/>
<evidence type="ECO:0000313" key="1">
    <source>
        <dbReference type="EMBL" id="KZO95818.1"/>
    </source>
</evidence>